<protein>
    <submittedName>
        <fullName evidence="1">Uncharacterized protein</fullName>
    </submittedName>
</protein>
<evidence type="ECO:0000313" key="2">
    <source>
        <dbReference type="Proteomes" id="UP000765509"/>
    </source>
</evidence>
<accession>A0A9Q3KUY1</accession>
<proteinExistence type="predicted"/>
<keyword evidence="2" id="KW-1185">Reference proteome</keyword>
<reference evidence="1" key="1">
    <citation type="submission" date="2021-03" db="EMBL/GenBank/DDBJ databases">
        <title>Draft genome sequence of rust myrtle Austropuccinia psidii MF-1, a brazilian biotype.</title>
        <authorList>
            <person name="Quecine M.C."/>
            <person name="Pachon D.M.R."/>
            <person name="Bonatelli M.L."/>
            <person name="Correr F.H."/>
            <person name="Franceschini L.M."/>
            <person name="Leite T.F."/>
            <person name="Margarido G.R.A."/>
            <person name="Almeida C.A."/>
            <person name="Ferrarezi J.A."/>
            <person name="Labate C.A."/>
        </authorList>
    </citation>
    <scope>NUCLEOTIDE SEQUENCE</scope>
    <source>
        <strain evidence="1">MF-1</strain>
    </source>
</reference>
<dbReference type="AlphaFoldDB" id="A0A9Q3KUY1"/>
<dbReference type="Proteomes" id="UP000765509">
    <property type="component" value="Unassembled WGS sequence"/>
</dbReference>
<dbReference type="EMBL" id="AVOT02127444">
    <property type="protein sequence ID" value="MBW0587532.1"/>
    <property type="molecule type" value="Genomic_DNA"/>
</dbReference>
<gene>
    <name evidence="1" type="ORF">O181_127247</name>
</gene>
<name>A0A9Q3KUY1_9BASI</name>
<organism evidence="1 2">
    <name type="scientific">Austropuccinia psidii MF-1</name>
    <dbReference type="NCBI Taxonomy" id="1389203"/>
    <lineage>
        <taxon>Eukaryota</taxon>
        <taxon>Fungi</taxon>
        <taxon>Dikarya</taxon>
        <taxon>Basidiomycota</taxon>
        <taxon>Pucciniomycotina</taxon>
        <taxon>Pucciniomycetes</taxon>
        <taxon>Pucciniales</taxon>
        <taxon>Sphaerophragmiaceae</taxon>
        <taxon>Austropuccinia</taxon>
    </lineage>
</organism>
<evidence type="ECO:0000313" key="1">
    <source>
        <dbReference type="EMBL" id="MBW0587532.1"/>
    </source>
</evidence>
<sequence length="223" mass="25139">LETGTNGMEYHTAQNASNAAYHPYARSALPTCLRHRLPSLRLYSALPTCLRRCFPSSRLQCPPNMPLTPLTILTLAVTSRHASDAPYHPYARSNLPTCLRRHFPSLCLYSAFPTCLRCHLPSLRSYSALLTCLQRCLPSLCSQCPPNMPQTPPSHWPVLTLLQPAQDETTMPPPSPPSPPPFLLCRFQFLHSRGTLKICLRRHPQPLLHLILSLLLTILMLRY</sequence>
<feature type="non-terminal residue" evidence="1">
    <location>
        <position position="1"/>
    </location>
</feature>
<comment type="caution">
    <text evidence="1">The sequence shown here is derived from an EMBL/GenBank/DDBJ whole genome shotgun (WGS) entry which is preliminary data.</text>
</comment>